<dbReference type="AlphaFoldDB" id="A0A9Q3PYA8"/>
<gene>
    <name evidence="1" type="ORF">O181_116352</name>
</gene>
<evidence type="ECO:0008006" key="3">
    <source>
        <dbReference type="Google" id="ProtNLM"/>
    </source>
</evidence>
<dbReference type="OrthoDB" id="3245114at2759"/>
<protein>
    <recommendedName>
        <fullName evidence="3">Mitochondrial protein</fullName>
    </recommendedName>
</protein>
<organism evidence="1 2">
    <name type="scientific">Austropuccinia psidii MF-1</name>
    <dbReference type="NCBI Taxonomy" id="1389203"/>
    <lineage>
        <taxon>Eukaryota</taxon>
        <taxon>Fungi</taxon>
        <taxon>Dikarya</taxon>
        <taxon>Basidiomycota</taxon>
        <taxon>Pucciniomycotina</taxon>
        <taxon>Pucciniomycetes</taxon>
        <taxon>Pucciniales</taxon>
        <taxon>Sphaerophragmiaceae</taxon>
        <taxon>Austropuccinia</taxon>
    </lineage>
</organism>
<dbReference type="PANTHER" id="PTHR33064:SF37">
    <property type="entry name" value="RIBONUCLEASE H"/>
    <property type="match status" value="1"/>
</dbReference>
<dbReference type="EMBL" id="AVOT02098853">
    <property type="protein sequence ID" value="MBW0576637.1"/>
    <property type="molecule type" value="Genomic_DNA"/>
</dbReference>
<dbReference type="PANTHER" id="PTHR33064">
    <property type="entry name" value="POL PROTEIN"/>
    <property type="match status" value="1"/>
</dbReference>
<dbReference type="Proteomes" id="UP000765509">
    <property type="component" value="Unassembled WGS sequence"/>
</dbReference>
<reference evidence="1" key="1">
    <citation type="submission" date="2021-03" db="EMBL/GenBank/DDBJ databases">
        <title>Draft genome sequence of rust myrtle Austropuccinia psidii MF-1, a brazilian biotype.</title>
        <authorList>
            <person name="Quecine M.C."/>
            <person name="Pachon D.M.R."/>
            <person name="Bonatelli M.L."/>
            <person name="Correr F.H."/>
            <person name="Franceschini L.M."/>
            <person name="Leite T.F."/>
            <person name="Margarido G.R.A."/>
            <person name="Almeida C.A."/>
            <person name="Ferrarezi J.A."/>
            <person name="Labate C.A."/>
        </authorList>
    </citation>
    <scope>NUCLEOTIDE SEQUENCE</scope>
    <source>
        <strain evidence="1">MF-1</strain>
    </source>
</reference>
<sequence>MKISLKKCHFGFKELKGLGKLVSGLSLGIDKTKVAEVLLKPMPPNKKEIRSFLGFAGYYRQHIKDFPSIARALYKAPGQILRQLSAIDFMSHHCLRQDNINLHMCHIIILLKAQTHFNTICNVGVITPHGATQQFGMLRLPPHCLVISTLYHADSHVLIGFRISPNPLPYLPCLCARTPLQMRLRHFPPISALTTPYASTPPPLTIFMLLQRPQDETTMPPSPLLTLLHPRLIFSLAYNPYTPAGP</sequence>
<accession>A0A9Q3PYA8</accession>
<dbReference type="SUPFAM" id="SSF56672">
    <property type="entry name" value="DNA/RNA polymerases"/>
    <property type="match status" value="1"/>
</dbReference>
<name>A0A9Q3PYA8_9BASI</name>
<evidence type="ECO:0000313" key="1">
    <source>
        <dbReference type="EMBL" id="MBW0576637.1"/>
    </source>
</evidence>
<dbReference type="InterPro" id="IPR051320">
    <property type="entry name" value="Viral_Replic_Matur_Polypro"/>
</dbReference>
<dbReference type="InterPro" id="IPR043128">
    <property type="entry name" value="Rev_trsase/Diguanyl_cyclase"/>
</dbReference>
<keyword evidence="2" id="KW-1185">Reference proteome</keyword>
<proteinExistence type="predicted"/>
<dbReference type="Gene3D" id="3.30.70.270">
    <property type="match status" value="1"/>
</dbReference>
<evidence type="ECO:0000313" key="2">
    <source>
        <dbReference type="Proteomes" id="UP000765509"/>
    </source>
</evidence>
<dbReference type="InterPro" id="IPR043502">
    <property type="entry name" value="DNA/RNA_pol_sf"/>
</dbReference>
<comment type="caution">
    <text evidence="1">The sequence shown here is derived from an EMBL/GenBank/DDBJ whole genome shotgun (WGS) entry which is preliminary data.</text>
</comment>